<accession>A0A915IUK9</accession>
<dbReference type="AlphaFoldDB" id="A0A915IUK9"/>
<proteinExistence type="predicted"/>
<organism evidence="2 3">
    <name type="scientific">Romanomermis culicivorax</name>
    <name type="common">Nematode worm</name>
    <dbReference type="NCBI Taxonomy" id="13658"/>
    <lineage>
        <taxon>Eukaryota</taxon>
        <taxon>Metazoa</taxon>
        <taxon>Ecdysozoa</taxon>
        <taxon>Nematoda</taxon>
        <taxon>Enoplea</taxon>
        <taxon>Dorylaimia</taxon>
        <taxon>Mermithida</taxon>
        <taxon>Mermithoidea</taxon>
        <taxon>Mermithidae</taxon>
        <taxon>Romanomermis</taxon>
    </lineage>
</organism>
<evidence type="ECO:0000313" key="3">
    <source>
        <dbReference type="WBParaSite" id="nRc.2.0.1.t17748-RA"/>
    </source>
</evidence>
<evidence type="ECO:0000256" key="1">
    <source>
        <dbReference type="SAM" id="MobiDB-lite"/>
    </source>
</evidence>
<name>A0A915IUK9_ROMCU</name>
<keyword evidence="2" id="KW-1185">Reference proteome</keyword>
<protein>
    <submittedName>
        <fullName evidence="3">Uncharacterized protein</fullName>
    </submittedName>
</protein>
<dbReference type="Proteomes" id="UP000887565">
    <property type="component" value="Unplaced"/>
</dbReference>
<reference evidence="3" key="1">
    <citation type="submission" date="2022-11" db="UniProtKB">
        <authorList>
            <consortium name="WormBaseParasite"/>
        </authorList>
    </citation>
    <scope>IDENTIFICATION</scope>
</reference>
<feature type="region of interest" description="Disordered" evidence="1">
    <location>
        <begin position="1"/>
        <end position="23"/>
    </location>
</feature>
<sequence length="95" mass="11434">MLQFFGGDSRPSSPPLTPKPINEDNKVIVERKWWRRRVNFSNFDSKSWNNCRDSYVERTLFFKSSCSRLHQLALKQALFEKSLTKKWNDEFQILY</sequence>
<evidence type="ECO:0000313" key="2">
    <source>
        <dbReference type="Proteomes" id="UP000887565"/>
    </source>
</evidence>
<dbReference type="WBParaSite" id="nRc.2.0.1.t17748-RA">
    <property type="protein sequence ID" value="nRc.2.0.1.t17748-RA"/>
    <property type="gene ID" value="nRc.2.0.1.g17748"/>
</dbReference>